<dbReference type="InterPro" id="IPR018053">
    <property type="entry name" value="Glyco_hydro_32_AS"/>
</dbReference>
<feature type="domain" description="Glycosyl hydrolase family 32 N-terminal" evidence="9">
    <location>
        <begin position="30"/>
        <end position="341"/>
    </location>
</feature>
<organism evidence="10">
    <name type="scientific">Anaerococcus vaginalis</name>
    <dbReference type="NCBI Taxonomy" id="33037"/>
    <lineage>
        <taxon>Bacteria</taxon>
        <taxon>Bacillati</taxon>
        <taxon>Bacillota</taxon>
        <taxon>Tissierellia</taxon>
        <taxon>Tissierellales</taxon>
        <taxon>Peptoniphilaceae</taxon>
        <taxon>Anaerococcus</taxon>
    </lineage>
</organism>
<comment type="similarity">
    <text evidence="2 8">Belongs to the glycosyl hydrolase 32 family.</text>
</comment>
<dbReference type="Gene3D" id="2.115.10.20">
    <property type="entry name" value="Glycosyl hydrolase domain, family 43"/>
    <property type="match status" value="1"/>
</dbReference>
<keyword evidence="6 8" id="KW-0326">Glycosidase</keyword>
<keyword evidence="8" id="KW-0963">Cytoplasm</keyword>
<dbReference type="AlphaFoldDB" id="A0A6N2UBI1"/>
<evidence type="ECO:0000256" key="6">
    <source>
        <dbReference type="ARBA" id="ARBA00023295"/>
    </source>
</evidence>
<evidence type="ECO:0000256" key="5">
    <source>
        <dbReference type="ARBA" id="ARBA00022801"/>
    </source>
</evidence>
<reference evidence="10" key="1">
    <citation type="submission" date="2019-11" db="EMBL/GenBank/DDBJ databases">
        <authorList>
            <person name="Feng L."/>
        </authorList>
    </citation>
    <scope>NUCLEOTIDE SEQUENCE</scope>
    <source>
        <strain evidence="10">AvaginalisLFYP127</strain>
    </source>
</reference>
<comment type="pathway">
    <text evidence="1 8">Glycan biosynthesis; sucrose metabolism.</text>
</comment>
<evidence type="ECO:0000313" key="10">
    <source>
        <dbReference type="EMBL" id="VYT15180.1"/>
    </source>
</evidence>
<dbReference type="EC" id="3.2.1.26" evidence="3 8"/>
<dbReference type="PANTHER" id="PTHR43101:SF1">
    <property type="entry name" value="BETA-FRUCTOSIDASE"/>
    <property type="match status" value="1"/>
</dbReference>
<evidence type="ECO:0000256" key="7">
    <source>
        <dbReference type="ARBA" id="ARBA00033367"/>
    </source>
</evidence>
<dbReference type="GO" id="GO:0004564">
    <property type="term" value="F:beta-fructofuranosidase activity"/>
    <property type="evidence" value="ECO:0007669"/>
    <property type="project" value="UniProtKB-EC"/>
</dbReference>
<keyword evidence="8" id="KW-0119">Carbohydrate metabolism</keyword>
<evidence type="ECO:0000256" key="4">
    <source>
        <dbReference type="ARBA" id="ARBA00019623"/>
    </source>
</evidence>
<evidence type="ECO:0000256" key="1">
    <source>
        <dbReference type="ARBA" id="ARBA00004914"/>
    </source>
</evidence>
<dbReference type="PANTHER" id="PTHR43101">
    <property type="entry name" value="BETA-FRUCTOSIDASE"/>
    <property type="match status" value="1"/>
</dbReference>
<dbReference type="RefSeq" id="WP_421721516.1">
    <property type="nucleotide sequence ID" value="NZ_CACRSW010000030.1"/>
</dbReference>
<evidence type="ECO:0000256" key="3">
    <source>
        <dbReference type="ARBA" id="ARBA00012758"/>
    </source>
</evidence>
<dbReference type="Pfam" id="PF00251">
    <property type="entry name" value="Glyco_hydro_32N"/>
    <property type="match status" value="1"/>
</dbReference>
<protein>
    <recommendedName>
        <fullName evidence="4 8">Sucrose-6-phosphate hydrolase</fullName>
        <ecNumber evidence="3 8">3.2.1.26</ecNumber>
    </recommendedName>
    <alternativeName>
        <fullName evidence="7 8">Invertase</fullName>
    </alternativeName>
</protein>
<name>A0A6N2UBI1_9FIRM</name>
<sequence>MNRQTYINLEKENQEFRKKVNSDPNRLKFHLMPPTGFLNDPNGLYQKDGLYHIYFQYTPFNPGWGLKTWGHYTSSDMLTFKEEEPFLYPDIKEDKDGVYSGSAFIEDEKIHFFYTGNVTYKDMEGYDGVLVGREQNTIKVTSPDGFNYDKKNIILKNEDYPEFMSCHVRDPKILKKDGNYYMAIGGRTKDDVGCLLLFKSKDLENFEFFDIVTTKEKFGYMWECPDLFELDGKLILVTCPQGVEKEGYKYENVYQCGYFFLDYDFETKKYSLSEFQELDHGFDVYAPQSFLDEKGRRIQYTWMGIPDAEYTNESTVKYGWNNALSMPKELKIKNNKLIQNPIEEIKKLRLKEYSCKIEEFERLKIKEQLYEMRVDFEKKEDFNIEIRKNLFLEYKENLLTLTMNESGYGRDKRHIEIEVI</sequence>
<dbReference type="InterPro" id="IPR001362">
    <property type="entry name" value="Glyco_hydro_32"/>
</dbReference>
<dbReference type="GO" id="GO:0005737">
    <property type="term" value="C:cytoplasm"/>
    <property type="evidence" value="ECO:0007669"/>
    <property type="project" value="UniProtKB-SubCell"/>
</dbReference>
<dbReference type="InterPro" id="IPR006232">
    <property type="entry name" value="Suc6P_hydrolase"/>
</dbReference>
<evidence type="ECO:0000259" key="9">
    <source>
        <dbReference type="Pfam" id="PF00251"/>
    </source>
</evidence>
<dbReference type="InterPro" id="IPR023296">
    <property type="entry name" value="Glyco_hydro_beta-prop_sf"/>
</dbReference>
<dbReference type="UniPathway" id="UPA00238"/>
<gene>
    <name evidence="10" type="primary">scrB_2</name>
    <name evidence="10" type="ORF">AVLFYP127_01041</name>
</gene>
<evidence type="ECO:0000256" key="8">
    <source>
        <dbReference type="RuleBase" id="RU365015"/>
    </source>
</evidence>
<accession>A0A6N2UBI1</accession>
<comment type="subcellular location">
    <subcellularLocation>
        <location evidence="8">Cytoplasm</location>
    </subcellularLocation>
</comment>
<dbReference type="PROSITE" id="PS00609">
    <property type="entry name" value="GLYCOSYL_HYDROL_F32"/>
    <property type="match status" value="1"/>
</dbReference>
<comment type="catalytic activity">
    <reaction evidence="8">
        <text>Hydrolysis of terminal non-reducing beta-D-fructofuranoside residues in beta-D-fructofuranosides.</text>
        <dbReference type="EC" id="3.2.1.26"/>
    </reaction>
</comment>
<dbReference type="InterPro" id="IPR013148">
    <property type="entry name" value="Glyco_hydro_32_N"/>
</dbReference>
<comment type="function">
    <text evidence="8">Enables the bacterium to metabolize sucrose as a sole carbon source.</text>
</comment>
<proteinExistence type="inferred from homology"/>
<dbReference type="CDD" id="cd18623">
    <property type="entry name" value="GH32_ScrB-like"/>
    <property type="match status" value="1"/>
</dbReference>
<dbReference type="NCBIfam" id="TIGR01322">
    <property type="entry name" value="scrB_fam"/>
    <property type="match status" value="1"/>
</dbReference>
<dbReference type="InterPro" id="IPR051214">
    <property type="entry name" value="GH32_Enzymes"/>
</dbReference>
<dbReference type="SUPFAM" id="SSF75005">
    <property type="entry name" value="Arabinanase/levansucrase/invertase"/>
    <property type="match status" value="1"/>
</dbReference>
<keyword evidence="5 8" id="KW-0378">Hydrolase</keyword>
<dbReference type="SMART" id="SM00640">
    <property type="entry name" value="Glyco_32"/>
    <property type="match status" value="1"/>
</dbReference>
<dbReference type="GO" id="GO:0005985">
    <property type="term" value="P:sucrose metabolic process"/>
    <property type="evidence" value="ECO:0007669"/>
    <property type="project" value="UniProtKB-UniPathway"/>
</dbReference>
<evidence type="ECO:0000256" key="2">
    <source>
        <dbReference type="ARBA" id="ARBA00009902"/>
    </source>
</evidence>
<dbReference type="EMBL" id="CACRSW010000030">
    <property type="protein sequence ID" value="VYT15180.1"/>
    <property type="molecule type" value="Genomic_DNA"/>
</dbReference>